<dbReference type="Proteomes" id="UP001501578">
    <property type="component" value="Unassembled WGS sequence"/>
</dbReference>
<evidence type="ECO:0000313" key="2">
    <source>
        <dbReference type="Proteomes" id="UP001501578"/>
    </source>
</evidence>
<keyword evidence="2" id="KW-1185">Reference proteome</keyword>
<accession>A0ABN1Q767</accession>
<reference evidence="1 2" key="1">
    <citation type="journal article" date="2019" name="Int. J. Syst. Evol. Microbiol.">
        <title>The Global Catalogue of Microorganisms (GCM) 10K type strain sequencing project: providing services to taxonomists for standard genome sequencing and annotation.</title>
        <authorList>
            <consortium name="The Broad Institute Genomics Platform"/>
            <consortium name="The Broad Institute Genome Sequencing Center for Infectious Disease"/>
            <person name="Wu L."/>
            <person name="Ma J."/>
        </authorList>
    </citation>
    <scope>NUCLEOTIDE SEQUENCE [LARGE SCALE GENOMIC DNA]</scope>
    <source>
        <strain evidence="1 2">JCM 11136</strain>
    </source>
</reference>
<dbReference type="EMBL" id="BAAAHQ010000024">
    <property type="protein sequence ID" value="GAA0938643.1"/>
    <property type="molecule type" value="Genomic_DNA"/>
</dbReference>
<organism evidence="1 2">
    <name type="scientific">Nonomuraea longicatena</name>
    <dbReference type="NCBI Taxonomy" id="83682"/>
    <lineage>
        <taxon>Bacteria</taxon>
        <taxon>Bacillati</taxon>
        <taxon>Actinomycetota</taxon>
        <taxon>Actinomycetes</taxon>
        <taxon>Streptosporangiales</taxon>
        <taxon>Streptosporangiaceae</taxon>
        <taxon>Nonomuraea</taxon>
    </lineage>
</organism>
<protein>
    <submittedName>
        <fullName evidence="1">Nucleotidyltransferase domain-containing protein</fullName>
    </submittedName>
</protein>
<dbReference type="RefSeq" id="WP_343952306.1">
    <property type="nucleotide sequence ID" value="NZ_BAAAHQ010000024.1"/>
</dbReference>
<name>A0ABN1Q767_9ACTN</name>
<gene>
    <name evidence="1" type="ORF">GCM10009560_48740</name>
</gene>
<evidence type="ECO:0000313" key="1">
    <source>
        <dbReference type="EMBL" id="GAA0938643.1"/>
    </source>
</evidence>
<dbReference type="InterPro" id="IPR043519">
    <property type="entry name" value="NT_sf"/>
</dbReference>
<proteinExistence type="predicted"/>
<sequence length="240" mass="26025">MHSDTDLLLTSFLGEVRPAVPLIALWAHGSLGAGDYQEGRSDLDLIAVVDGPIADQSLLEEIHRGYPGRLHCSYLPNDDLGDPGAHHLTCAHGELFRRPVTPVTRRELHTAPVELFGAPVAELLPEVSDAELSAFVRADLEEFWLAKTDGFQRWLQDVWVDLGLITVARAAVTLGDGRLITKREAFDVLDAMGAPSSVVADIRARRYGTAAPALGRAGRAVLARSFVRHAITEVLGRAAR</sequence>
<comment type="caution">
    <text evidence="1">The sequence shown here is derived from an EMBL/GenBank/DDBJ whole genome shotgun (WGS) entry which is preliminary data.</text>
</comment>
<dbReference type="SUPFAM" id="SSF81301">
    <property type="entry name" value="Nucleotidyltransferase"/>
    <property type="match status" value="1"/>
</dbReference>